<dbReference type="Proteomes" id="UP000027586">
    <property type="component" value="Unassembled WGS sequence"/>
</dbReference>
<dbReference type="InterPro" id="IPR000597">
    <property type="entry name" value="Ribosomal_uL3"/>
</dbReference>
<protein>
    <recommendedName>
        <fullName evidence="7">Large ribosomal subunit protein uL3m</fullName>
    </recommendedName>
</protein>
<comment type="caution">
    <text evidence="10">The sequence shown here is derived from an EMBL/GenBank/DDBJ whole genome shotgun (WGS) entry which is preliminary data.</text>
</comment>
<proteinExistence type="inferred from homology"/>
<keyword evidence="4 8" id="KW-0689">Ribosomal protein</keyword>
<dbReference type="PANTHER" id="PTHR11229:SF8">
    <property type="entry name" value="LARGE RIBOSOMAL SUBUNIT PROTEIN UL3M"/>
    <property type="match status" value="1"/>
</dbReference>
<dbReference type="SUPFAM" id="SSF50447">
    <property type="entry name" value="Translation proteins"/>
    <property type="match status" value="1"/>
</dbReference>
<keyword evidence="11" id="KW-1185">Reference proteome</keyword>
<dbReference type="PANTHER" id="PTHR11229">
    <property type="entry name" value="50S RIBOSOMAL PROTEIN L3"/>
    <property type="match status" value="1"/>
</dbReference>
<dbReference type="GO" id="GO:0005762">
    <property type="term" value="C:mitochondrial large ribosomal subunit"/>
    <property type="evidence" value="ECO:0007669"/>
    <property type="project" value="EnsemblFungi"/>
</dbReference>
<dbReference type="NCBIfam" id="TIGR03625">
    <property type="entry name" value="L3_bact"/>
    <property type="match status" value="1"/>
</dbReference>
<evidence type="ECO:0000256" key="9">
    <source>
        <dbReference type="SAM" id="MobiDB-lite"/>
    </source>
</evidence>
<feature type="region of interest" description="Disordered" evidence="9">
    <location>
        <begin position="32"/>
        <end position="58"/>
    </location>
</feature>
<evidence type="ECO:0000256" key="1">
    <source>
        <dbReference type="ARBA" id="ARBA00004173"/>
    </source>
</evidence>
<feature type="compositionally biased region" description="Low complexity" evidence="9">
    <location>
        <begin position="32"/>
        <end position="51"/>
    </location>
</feature>
<dbReference type="HAMAP" id="MF_01325_B">
    <property type="entry name" value="Ribosomal_uL3_B"/>
    <property type="match status" value="1"/>
</dbReference>
<sequence>MSLKLWSHSSLVGRALATPAMQWTKTAAIHTTKTAQQAAPADNATATPSSSWTPQSIRTGVIARKKGMTSMWDDKGVRMPITVLQLEDVIVTDVRTVEKNGYSALQIGSTIKKEKNVSKPLIEHFKKLGVGLRQKLAEFRVTEDAMLPLGTELRASHFVTGQYVDVTAPSIGKGFAGVMKRWNFAGQPASHGHSLSHRSAGSTGQRKWPSKVFKGKKMAGRMGGNSVTVQNLKVVKVDPSENLLFIKGSVPGFDDQYIKIKDAVKLKAEKRYPQDACPPPFPTAL</sequence>
<dbReference type="STRING" id="1263082.A0A068RUX9"/>
<comment type="subcellular location">
    <subcellularLocation>
        <location evidence="1">Mitochondrion</location>
    </subcellularLocation>
</comment>
<dbReference type="FunFam" id="2.40.30.10:FF:000004">
    <property type="entry name" value="50S ribosomal protein L3"/>
    <property type="match status" value="1"/>
</dbReference>
<dbReference type="PROSITE" id="PS00474">
    <property type="entry name" value="RIBOSOMAL_L3"/>
    <property type="match status" value="1"/>
</dbReference>
<keyword evidence="5" id="KW-0496">Mitochondrion</keyword>
<comment type="similarity">
    <text evidence="2 8">Belongs to the universal ribosomal protein uL3 family.</text>
</comment>
<evidence type="ECO:0000256" key="8">
    <source>
        <dbReference type="RuleBase" id="RU003905"/>
    </source>
</evidence>
<organism evidence="10 11">
    <name type="scientific">Lichtheimia corymbifera JMRC:FSU:9682</name>
    <dbReference type="NCBI Taxonomy" id="1263082"/>
    <lineage>
        <taxon>Eukaryota</taxon>
        <taxon>Fungi</taxon>
        <taxon>Fungi incertae sedis</taxon>
        <taxon>Mucoromycota</taxon>
        <taxon>Mucoromycotina</taxon>
        <taxon>Mucoromycetes</taxon>
        <taxon>Mucorales</taxon>
        <taxon>Lichtheimiaceae</taxon>
        <taxon>Lichtheimia</taxon>
    </lineage>
</organism>
<accession>A0A068RUX9</accession>
<evidence type="ECO:0000256" key="5">
    <source>
        <dbReference type="ARBA" id="ARBA00023128"/>
    </source>
</evidence>
<dbReference type="FunFam" id="3.30.160.810:FF:000001">
    <property type="entry name" value="50S ribosomal protein L3"/>
    <property type="match status" value="1"/>
</dbReference>
<dbReference type="VEuPathDB" id="FungiDB:LCOR_04844.1"/>
<dbReference type="InterPro" id="IPR009000">
    <property type="entry name" value="Transl_B-barrel_sf"/>
</dbReference>
<dbReference type="Pfam" id="PF00297">
    <property type="entry name" value="Ribosomal_L3"/>
    <property type="match status" value="1"/>
</dbReference>
<dbReference type="Gene3D" id="2.40.30.10">
    <property type="entry name" value="Translation factors"/>
    <property type="match status" value="1"/>
</dbReference>
<dbReference type="InterPro" id="IPR019926">
    <property type="entry name" value="Ribosomal_uL3_CS"/>
</dbReference>
<reference evidence="10" key="1">
    <citation type="submission" date="2013-08" db="EMBL/GenBank/DDBJ databases">
        <title>Gene expansion shapes genome architecture in the human pathogen Lichtheimia corymbifera: an evolutionary genomics analysis in the ancient terrestrial Mucorales (Mucoromycotina).</title>
        <authorList>
            <person name="Schwartze V.U."/>
            <person name="Winter S."/>
            <person name="Shelest E."/>
            <person name="Marcet-Houben M."/>
            <person name="Horn F."/>
            <person name="Wehner S."/>
            <person name="Hoffmann K."/>
            <person name="Riege K."/>
            <person name="Sammeth M."/>
            <person name="Nowrousian M."/>
            <person name="Valiante V."/>
            <person name="Linde J."/>
            <person name="Jacobsen I.D."/>
            <person name="Marz M."/>
            <person name="Brakhage A.A."/>
            <person name="Gabaldon T."/>
            <person name="Bocker S."/>
            <person name="Voigt K."/>
        </authorList>
    </citation>
    <scope>NUCLEOTIDE SEQUENCE [LARGE SCALE GENOMIC DNA]</scope>
    <source>
        <strain evidence="10">FSU 9682</strain>
    </source>
</reference>
<dbReference type="EMBL" id="CBTN010000017">
    <property type="protein sequence ID" value="CDH53500.1"/>
    <property type="molecule type" value="Genomic_DNA"/>
</dbReference>
<gene>
    <name evidence="10" type="ORF">LCOR_04844.1</name>
</gene>
<evidence type="ECO:0000256" key="4">
    <source>
        <dbReference type="ARBA" id="ARBA00022980"/>
    </source>
</evidence>
<dbReference type="OrthoDB" id="274683at2759"/>
<dbReference type="GO" id="GO:0006412">
    <property type="term" value="P:translation"/>
    <property type="evidence" value="ECO:0007669"/>
    <property type="project" value="InterPro"/>
</dbReference>
<name>A0A068RUX9_9FUNG</name>
<keyword evidence="6 8" id="KW-0687">Ribonucleoprotein</keyword>
<evidence type="ECO:0000256" key="2">
    <source>
        <dbReference type="ARBA" id="ARBA00006540"/>
    </source>
</evidence>
<keyword evidence="3" id="KW-0809">Transit peptide</keyword>
<feature type="region of interest" description="Disordered" evidence="9">
    <location>
        <begin position="189"/>
        <end position="210"/>
    </location>
</feature>
<evidence type="ECO:0000256" key="6">
    <source>
        <dbReference type="ARBA" id="ARBA00023274"/>
    </source>
</evidence>
<dbReference type="AlphaFoldDB" id="A0A068RUX9"/>
<evidence type="ECO:0000256" key="7">
    <source>
        <dbReference type="ARBA" id="ARBA00035209"/>
    </source>
</evidence>
<evidence type="ECO:0000256" key="3">
    <source>
        <dbReference type="ARBA" id="ARBA00022946"/>
    </source>
</evidence>
<dbReference type="InterPro" id="IPR019927">
    <property type="entry name" value="Ribosomal_uL3_bac/org-type"/>
</dbReference>
<dbReference type="Gene3D" id="3.30.160.810">
    <property type="match status" value="1"/>
</dbReference>
<evidence type="ECO:0000313" key="11">
    <source>
        <dbReference type="Proteomes" id="UP000027586"/>
    </source>
</evidence>
<evidence type="ECO:0000313" key="10">
    <source>
        <dbReference type="EMBL" id="CDH53500.1"/>
    </source>
</evidence>
<dbReference type="GO" id="GO:0003735">
    <property type="term" value="F:structural constituent of ribosome"/>
    <property type="evidence" value="ECO:0007669"/>
    <property type="project" value="EnsemblFungi"/>
</dbReference>